<evidence type="ECO:0000256" key="7">
    <source>
        <dbReference type="RuleBase" id="RU369004"/>
    </source>
</evidence>
<evidence type="ECO:0000256" key="5">
    <source>
        <dbReference type="ARBA" id="ARBA00023242"/>
    </source>
</evidence>
<keyword evidence="5" id="KW-0539">Nucleus</keyword>
<dbReference type="GO" id="GO:0009927">
    <property type="term" value="F:histidine phosphotransfer kinase activity"/>
    <property type="evidence" value="ECO:0007669"/>
    <property type="project" value="UniProtKB-UniRule"/>
</dbReference>
<dbReference type="GO" id="GO:0000160">
    <property type="term" value="P:phosphorelay signal transduction system"/>
    <property type="evidence" value="ECO:0007669"/>
    <property type="project" value="UniProtKB-UniRule"/>
</dbReference>
<dbReference type="OrthoDB" id="591185at2759"/>
<keyword evidence="3" id="KW-0007">Acetylation</keyword>
<accession>A0A6P5XQ62</accession>
<gene>
    <name evidence="10" type="primary">LOC111285080</name>
</gene>
<comment type="function">
    <text evidence="7">Functions as a two-component phosphorelay mediators between cytokinin sensor histidine kinases and response regulators (B-type ARRs). Plays an important role in propagating cytokinin signal transduction.</text>
</comment>
<evidence type="ECO:0000256" key="6">
    <source>
        <dbReference type="PROSITE-ProRule" id="PRU00110"/>
    </source>
</evidence>
<keyword evidence="1" id="KW-0963">Cytoplasm</keyword>
<dbReference type="InterPro" id="IPR045871">
    <property type="entry name" value="AHP1-5/YPD1"/>
</dbReference>
<evidence type="ECO:0000259" key="8">
    <source>
        <dbReference type="PROSITE" id="PS50894"/>
    </source>
</evidence>
<dbReference type="FunFam" id="1.20.120.160:FF:000001">
    <property type="entry name" value="Histidine-containing phosphotransfer protein 1"/>
    <property type="match status" value="1"/>
</dbReference>
<dbReference type="PANTHER" id="PTHR28242:SF30">
    <property type="entry name" value="HISTIDINE-CONTAINING PHOSPHOTRANSFER PROTEIN 2"/>
    <property type="match status" value="1"/>
</dbReference>
<evidence type="ECO:0000256" key="3">
    <source>
        <dbReference type="ARBA" id="ARBA00022990"/>
    </source>
</evidence>
<comment type="subcellular location">
    <subcellularLocation>
        <location evidence="7">Cytoplasm</location>
        <location evidence="7">Cytosol</location>
    </subcellularLocation>
    <subcellularLocation>
        <location evidence="7">Nucleus</location>
    </subcellularLocation>
</comment>
<feature type="modified residue" description="Phosphohistidine" evidence="6">
    <location>
        <position position="87"/>
    </location>
</feature>
<dbReference type="PROSITE" id="PS50894">
    <property type="entry name" value="HPT"/>
    <property type="match status" value="1"/>
</dbReference>
<dbReference type="InterPro" id="IPR036641">
    <property type="entry name" value="HPT_dom_sf"/>
</dbReference>
<dbReference type="Gene3D" id="1.20.120.160">
    <property type="entry name" value="HPT domain"/>
    <property type="match status" value="1"/>
</dbReference>
<dbReference type="KEGG" id="dzi:111285080"/>
<evidence type="ECO:0000256" key="1">
    <source>
        <dbReference type="ARBA" id="ARBA00022490"/>
    </source>
</evidence>
<keyword evidence="4 7" id="KW-0902">Two-component regulatory system</keyword>
<dbReference type="PANTHER" id="PTHR28242">
    <property type="entry name" value="PHOSPHORELAY INTERMEDIATE PROTEIN YPD1"/>
    <property type="match status" value="1"/>
</dbReference>
<dbReference type="GO" id="GO:0005829">
    <property type="term" value="C:cytosol"/>
    <property type="evidence" value="ECO:0007669"/>
    <property type="project" value="UniProtKB-SubCell"/>
</dbReference>
<dbReference type="GeneID" id="111285080"/>
<evidence type="ECO:0000313" key="9">
    <source>
        <dbReference type="Proteomes" id="UP000515121"/>
    </source>
</evidence>
<reference evidence="10" key="1">
    <citation type="submission" date="2025-08" db="UniProtKB">
        <authorList>
            <consortium name="RefSeq"/>
        </authorList>
    </citation>
    <scope>IDENTIFICATION</scope>
    <source>
        <tissue evidence="10">Fruit stalk</tissue>
    </source>
</reference>
<dbReference type="Proteomes" id="UP000515121">
    <property type="component" value="Unplaced"/>
</dbReference>
<evidence type="ECO:0000256" key="4">
    <source>
        <dbReference type="ARBA" id="ARBA00023012"/>
    </source>
</evidence>
<dbReference type="GO" id="GO:0009736">
    <property type="term" value="P:cytokinin-activated signaling pathway"/>
    <property type="evidence" value="ECO:0007669"/>
    <property type="project" value="UniProtKB-KW"/>
</dbReference>
<keyword evidence="6" id="KW-0597">Phosphoprotein</keyword>
<evidence type="ECO:0000313" key="10">
    <source>
        <dbReference type="RefSeq" id="XP_022730057.1"/>
    </source>
</evidence>
<dbReference type="SUPFAM" id="SSF47226">
    <property type="entry name" value="Histidine-containing phosphotransfer domain, HPT domain"/>
    <property type="match status" value="1"/>
</dbReference>
<evidence type="ECO:0000256" key="2">
    <source>
        <dbReference type="ARBA" id="ARBA00022864"/>
    </source>
</evidence>
<dbReference type="GO" id="GO:0043424">
    <property type="term" value="F:protein histidine kinase binding"/>
    <property type="evidence" value="ECO:0007669"/>
    <property type="project" value="UniProtKB-UniRule"/>
</dbReference>
<name>A0A6P5XQ62_DURZI</name>
<keyword evidence="2 7" id="KW-0932">Cytokinin signaling pathway</keyword>
<comment type="domain">
    <text evidence="7">Histidine-containing phosphotransfer domain (HPt) contains an active histidine that mediates the phosphotransfer.</text>
</comment>
<dbReference type="AlphaFoldDB" id="A0A6P5XQ62"/>
<proteinExistence type="predicted"/>
<dbReference type="Pfam" id="PF01627">
    <property type="entry name" value="Hpt"/>
    <property type="match status" value="1"/>
</dbReference>
<feature type="domain" description="HPt" evidence="8">
    <location>
        <begin position="47"/>
        <end position="148"/>
    </location>
</feature>
<protein>
    <recommendedName>
        <fullName evidence="7">Histidine-containing phosphotransfer protein</fullName>
    </recommendedName>
</protein>
<keyword evidence="9" id="KW-1185">Reference proteome</keyword>
<dbReference type="RefSeq" id="XP_022730057.1">
    <property type="nucleotide sequence ID" value="XM_022874322.1"/>
</dbReference>
<dbReference type="InterPro" id="IPR008207">
    <property type="entry name" value="Sig_transdc_His_kin_Hpt_dom"/>
</dbReference>
<organism evidence="9 10">
    <name type="scientific">Durio zibethinus</name>
    <name type="common">Durian</name>
    <dbReference type="NCBI Taxonomy" id="66656"/>
    <lineage>
        <taxon>Eukaryota</taxon>
        <taxon>Viridiplantae</taxon>
        <taxon>Streptophyta</taxon>
        <taxon>Embryophyta</taxon>
        <taxon>Tracheophyta</taxon>
        <taxon>Spermatophyta</taxon>
        <taxon>Magnoliopsida</taxon>
        <taxon>eudicotyledons</taxon>
        <taxon>Gunneridae</taxon>
        <taxon>Pentapetalae</taxon>
        <taxon>rosids</taxon>
        <taxon>malvids</taxon>
        <taxon>Malvales</taxon>
        <taxon>Malvaceae</taxon>
        <taxon>Helicteroideae</taxon>
        <taxon>Durio</taxon>
    </lineage>
</organism>
<sequence>MEKEEEEEEMVGTTLSQQLRNYIQTMHDQGILDHHFDHVKSLQNEENPQFVMEVISMFSHDAEIGISQATEFLNCVVDFAKVICFVHQLKGSSSSIGGQRMAMACRELRHACDIRSKERCLEIFGRLKQEYNTLHECLNTISQMERTIIANETRRRQP</sequence>
<dbReference type="GO" id="GO:0005634">
    <property type="term" value="C:nucleus"/>
    <property type="evidence" value="ECO:0007669"/>
    <property type="project" value="UniProtKB-SubCell"/>
</dbReference>